<sequence length="136" mass="14430">MLALGLAALSCAPHSTADTSTLRSAVDGARPPCPAFESDPILDGVASRANTETRAFKEHRARFVPFEDPMPVLQTLGYPAGKAKLIPGYGDTEEKAVRGVMVHGWEAIPDCTYTKYGVNVLPGDGYVLTALILVGE</sequence>
<dbReference type="PATRIC" id="fig|1766.6.peg.1958"/>
<evidence type="ECO:0000313" key="2">
    <source>
        <dbReference type="Proteomes" id="UP000057134"/>
    </source>
</evidence>
<keyword evidence="2" id="KW-1185">Reference proteome</keyword>
<evidence type="ECO:0008006" key="3">
    <source>
        <dbReference type="Google" id="ProtNLM"/>
    </source>
</evidence>
<accession>A0A0N9Y8I4</accession>
<evidence type="ECO:0000313" key="1">
    <source>
        <dbReference type="EMBL" id="ALI25820.1"/>
    </source>
</evidence>
<protein>
    <recommendedName>
        <fullName evidence="3">CAP domain-containing protein</fullName>
    </recommendedName>
</protein>
<dbReference type="Proteomes" id="UP000057134">
    <property type="component" value="Chromosome"/>
</dbReference>
<dbReference type="AlphaFoldDB" id="A0A0N9Y8I4"/>
<organism evidence="1 2">
    <name type="scientific">Mycolicibacterium fortuitum</name>
    <name type="common">Mycobacterium fortuitum</name>
    <dbReference type="NCBI Taxonomy" id="1766"/>
    <lineage>
        <taxon>Bacteria</taxon>
        <taxon>Bacillati</taxon>
        <taxon>Actinomycetota</taxon>
        <taxon>Actinomycetes</taxon>
        <taxon>Mycobacteriales</taxon>
        <taxon>Mycobacteriaceae</taxon>
        <taxon>Mycolicibacterium</taxon>
    </lineage>
</organism>
<dbReference type="KEGG" id="mft:XA26_19740"/>
<name>A0A0N9Y8I4_MYCFO</name>
<proteinExistence type="predicted"/>
<reference evidence="1 2" key="1">
    <citation type="journal article" date="2015" name="MBio">
        <title>Enzymatic Degradation of Phenazines Can Generate Energy and Protect Sensitive Organisms from Toxicity.</title>
        <authorList>
            <person name="Costa K.C."/>
            <person name="Bergkessel M."/>
            <person name="Saunders S."/>
            <person name="Korlach J."/>
            <person name="Newman D.K."/>
        </authorList>
    </citation>
    <scope>NUCLEOTIDE SEQUENCE [LARGE SCALE GENOMIC DNA]</scope>
    <source>
        <strain evidence="1 2">CT6</strain>
    </source>
</reference>
<gene>
    <name evidence="1" type="ORF">XA26_19740</name>
</gene>
<dbReference type="EMBL" id="CP011269">
    <property type="protein sequence ID" value="ALI25820.1"/>
    <property type="molecule type" value="Genomic_DNA"/>
</dbReference>